<keyword evidence="2" id="KW-1133">Transmembrane helix</keyword>
<dbReference type="Proteomes" id="UP000249324">
    <property type="component" value="Unassembled WGS sequence"/>
</dbReference>
<feature type="compositionally biased region" description="Basic and acidic residues" evidence="1">
    <location>
        <begin position="239"/>
        <end position="250"/>
    </location>
</feature>
<organism evidence="4">
    <name type="scientific">Thermocrispum agreste</name>
    <dbReference type="NCBI Taxonomy" id="37925"/>
    <lineage>
        <taxon>Bacteria</taxon>
        <taxon>Bacillati</taxon>
        <taxon>Actinomycetota</taxon>
        <taxon>Actinomycetes</taxon>
        <taxon>Pseudonocardiales</taxon>
        <taxon>Pseudonocardiaceae</taxon>
        <taxon>Thermocrispum</taxon>
    </lineage>
</organism>
<evidence type="ECO:0000313" key="5">
    <source>
        <dbReference type="Proteomes" id="UP000249324"/>
    </source>
</evidence>
<keyword evidence="2" id="KW-0812">Transmembrane</keyword>
<reference evidence="3" key="4">
    <citation type="submission" date="2023-08" db="EMBL/GenBank/DDBJ databases">
        <authorList>
            <person name="Guima S.E.S."/>
            <person name="Martins L.F."/>
            <person name="Silva A.M."/>
            <person name="Setubal J.C."/>
        </authorList>
    </citation>
    <scope>NUCLEOTIDE SEQUENCE</scope>
    <source>
        <strain evidence="3">ZC4RG45</strain>
    </source>
</reference>
<name>A0A2W4JYU5_9PSEU</name>
<dbReference type="InterPro" id="IPR021454">
    <property type="entry name" value="DUF3105"/>
</dbReference>
<evidence type="ECO:0000313" key="4">
    <source>
        <dbReference type="EMBL" id="PZM99107.1"/>
    </source>
</evidence>
<reference evidence="3 5" key="3">
    <citation type="journal article" date="2021" name="BMC Genomics">
        <title>Genome-resolved metagenome and metatranscriptome analyses of thermophilic composting reveal key bacterial players and their metabolic interactions.</title>
        <authorList>
            <person name="Braga L.P.P."/>
            <person name="Pereira R.V."/>
            <person name="Martins L.F."/>
            <person name="Moura L.M.S."/>
            <person name="Sanchez F.B."/>
            <person name="Patane J.S.L."/>
            <person name="da Silva A.M."/>
            <person name="Setubal J.C."/>
        </authorList>
    </citation>
    <scope>NUCLEOTIDE SEQUENCE [LARGE SCALE GENOMIC DNA]</scope>
    <source>
        <strain evidence="3">ZC4RG45</strain>
    </source>
</reference>
<dbReference type="EMBL" id="QGUI01000189">
    <property type="protein sequence ID" value="PZM99107.1"/>
    <property type="molecule type" value="Genomic_DNA"/>
</dbReference>
<proteinExistence type="predicted"/>
<evidence type="ECO:0000256" key="1">
    <source>
        <dbReference type="SAM" id="MobiDB-lite"/>
    </source>
</evidence>
<gene>
    <name evidence="3" type="ORF">DIU77_016240</name>
    <name evidence="4" type="ORF">DIU77_06520</name>
</gene>
<reference evidence="3" key="1">
    <citation type="submission" date="2018-05" db="EMBL/GenBank/DDBJ databases">
        <authorList>
            <person name="Moura L."/>
            <person name="Setubal J.C."/>
        </authorList>
    </citation>
    <scope>NUCLEOTIDE SEQUENCE</scope>
    <source>
        <strain evidence="3">ZC4RG45</strain>
    </source>
</reference>
<keyword evidence="2" id="KW-0472">Membrane</keyword>
<dbReference type="AlphaFoldDB" id="A0A2W4JYU5"/>
<evidence type="ECO:0000256" key="2">
    <source>
        <dbReference type="SAM" id="Phobius"/>
    </source>
</evidence>
<feature type="region of interest" description="Disordered" evidence="1">
    <location>
        <begin position="62"/>
        <end position="84"/>
    </location>
</feature>
<dbReference type="Pfam" id="PF11303">
    <property type="entry name" value="DUF3105"/>
    <property type="match status" value="1"/>
</dbReference>
<reference evidence="4" key="2">
    <citation type="submission" date="2018-05" db="EMBL/GenBank/DDBJ databases">
        <authorList>
            <person name="Lanie J.A."/>
            <person name="Ng W.-L."/>
            <person name="Kazmierczak K.M."/>
            <person name="Andrzejewski T.M."/>
            <person name="Davidsen T.M."/>
            <person name="Wayne K.J."/>
            <person name="Tettelin H."/>
            <person name="Glass J.I."/>
            <person name="Rusch D."/>
            <person name="Podicherti R."/>
            <person name="Tsui H.-C.T."/>
            <person name="Winkler M.E."/>
        </authorList>
    </citation>
    <scope>NUCLEOTIDE SEQUENCE</scope>
    <source>
        <strain evidence="4">ZC4RG45</strain>
    </source>
</reference>
<feature type="transmembrane region" description="Helical" evidence="2">
    <location>
        <begin position="33"/>
        <end position="55"/>
    </location>
</feature>
<dbReference type="STRING" id="1111738.GCA_000427905_00426"/>
<evidence type="ECO:0000313" key="3">
    <source>
        <dbReference type="EMBL" id="MFO7193794.1"/>
    </source>
</evidence>
<comment type="caution">
    <text evidence="4">The sequence shown here is derived from an EMBL/GenBank/DDBJ whole genome shotgun (WGS) entry which is preliminary data.</text>
</comment>
<feature type="region of interest" description="Disordered" evidence="1">
    <location>
        <begin position="218"/>
        <end position="276"/>
    </location>
</feature>
<sequence>MASGTTKKNKLDKGASALKAARGNVVNRRQVPWGTIVGVVVVLALAAAVFGYYLVKSAPKREQESREEAAAEQYTPSRNNQDPAKKIPGVVIKEYKHRGHVNSPRRVAYDEEIPFGGPHDVIWATCNGTIYDEPVRTEHMVHALEHGAVWIAYNPDKIDAEAKEALELRVRNKPYMLMSPYPKLSTPISVQAWGHQLKLSDANDQRIDNFIAALRQNPYLTPEPNGSCDTVPGEFDPDDPPKFDPSKPGKDAAPMDFEGQQGQMPSVAGNAGGEEK</sequence>
<dbReference type="EMBL" id="QGUI02000277">
    <property type="protein sequence ID" value="MFO7193794.1"/>
    <property type="molecule type" value="Genomic_DNA"/>
</dbReference>
<protein>
    <submittedName>
        <fullName evidence="4">DUF3105 domain-containing protein</fullName>
    </submittedName>
</protein>
<accession>A0A2W4JYU5</accession>